<keyword evidence="3" id="KW-1185">Reference proteome</keyword>
<feature type="compositionally biased region" description="Acidic residues" evidence="1">
    <location>
        <begin position="11"/>
        <end position="24"/>
    </location>
</feature>
<dbReference type="EMBL" id="JAKRYL010000015">
    <property type="protein sequence ID" value="MCL7748408.1"/>
    <property type="molecule type" value="Genomic_DNA"/>
</dbReference>
<protein>
    <submittedName>
        <fullName evidence="2">YfhD family protein</fullName>
    </submittedName>
</protein>
<evidence type="ECO:0000313" key="2">
    <source>
        <dbReference type="EMBL" id="MCL7748408.1"/>
    </source>
</evidence>
<reference evidence="2" key="1">
    <citation type="submission" date="2022-02" db="EMBL/GenBank/DDBJ databases">
        <title>Halalkalibacter sp. nov. isolated from Lonar Lake, India.</title>
        <authorList>
            <person name="Joshi A."/>
            <person name="Thite S."/>
            <person name="Lodha T."/>
        </authorList>
    </citation>
    <scope>NUCLEOTIDE SEQUENCE</scope>
    <source>
        <strain evidence="2">MEB205</strain>
    </source>
</reference>
<dbReference type="Pfam" id="PF14151">
    <property type="entry name" value="YfhD"/>
    <property type="match status" value="1"/>
</dbReference>
<feature type="compositionally biased region" description="Basic and acidic residues" evidence="1">
    <location>
        <begin position="25"/>
        <end position="37"/>
    </location>
</feature>
<proteinExistence type="predicted"/>
<dbReference type="RefSeq" id="WP_250097299.1">
    <property type="nucleotide sequence ID" value="NZ_JAKRYL010000015.1"/>
</dbReference>
<evidence type="ECO:0000256" key="1">
    <source>
        <dbReference type="SAM" id="MobiDB-lite"/>
    </source>
</evidence>
<feature type="region of interest" description="Disordered" evidence="1">
    <location>
        <begin position="1"/>
        <end position="47"/>
    </location>
</feature>
<evidence type="ECO:0000313" key="3">
    <source>
        <dbReference type="Proteomes" id="UP001139150"/>
    </source>
</evidence>
<feature type="compositionally biased region" description="Basic residues" evidence="1">
    <location>
        <begin position="38"/>
        <end position="47"/>
    </location>
</feature>
<sequence length="47" mass="5519">MSKKNPQGQYDDVEYSEELADAEDKEAMARMEQADKRAQKKQRKSQK</sequence>
<comment type="caution">
    <text evidence="2">The sequence shown here is derived from an EMBL/GenBank/DDBJ whole genome shotgun (WGS) entry which is preliminary data.</text>
</comment>
<dbReference type="Proteomes" id="UP001139150">
    <property type="component" value="Unassembled WGS sequence"/>
</dbReference>
<dbReference type="InterPro" id="IPR025435">
    <property type="entry name" value="YfhD-like"/>
</dbReference>
<organism evidence="2 3">
    <name type="scientific">Halalkalibacter alkaliphilus</name>
    <dbReference type="NCBI Taxonomy" id="2917993"/>
    <lineage>
        <taxon>Bacteria</taxon>
        <taxon>Bacillati</taxon>
        <taxon>Bacillota</taxon>
        <taxon>Bacilli</taxon>
        <taxon>Bacillales</taxon>
        <taxon>Bacillaceae</taxon>
        <taxon>Halalkalibacter</taxon>
    </lineage>
</organism>
<dbReference type="AlphaFoldDB" id="A0A9X2CUC0"/>
<gene>
    <name evidence="2" type="ORF">MF646_14860</name>
</gene>
<name>A0A9X2CUC0_9BACI</name>
<accession>A0A9X2CUC0</accession>